<dbReference type="Proteomes" id="UP000198728">
    <property type="component" value="Unassembled WGS sequence"/>
</dbReference>
<reference evidence="1 2" key="1">
    <citation type="submission" date="2016-10" db="EMBL/GenBank/DDBJ databases">
        <authorList>
            <person name="de Groot N.N."/>
        </authorList>
    </citation>
    <scope>NUCLEOTIDE SEQUENCE [LARGE SCALE GENOMIC DNA]</scope>
    <source>
        <strain evidence="1 2">DSM 19548</strain>
    </source>
</reference>
<evidence type="ECO:0000313" key="2">
    <source>
        <dbReference type="Proteomes" id="UP000198728"/>
    </source>
</evidence>
<proteinExistence type="predicted"/>
<dbReference type="EMBL" id="FOLG01000015">
    <property type="protein sequence ID" value="SFD08940.1"/>
    <property type="molecule type" value="Genomic_DNA"/>
</dbReference>
<keyword evidence="2" id="KW-1185">Reference proteome</keyword>
<gene>
    <name evidence="1" type="ORF">SAMN04488094_1154</name>
</gene>
<dbReference type="RefSeq" id="WP_093362358.1">
    <property type="nucleotide sequence ID" value="NZ_FOLG01000015.1"/>
</dbReference>
<dbReference type="OrthoDB" id="7306802at2"/>
<sequence length="79" mass="8781">MSAFTMSSPVSAIAAGFRAIRSAMTVQLGAPGPVHRAPRPRDVRHLNDHMLKDIGYAREDRMDNASRQALQQLMARSYQ</sequence>
<name>A0A1I1PSM1_9RHOB</name>
<evidence type="ECO:0000313" key="1">
    <source>
        <dbReference type="EMBL" id="SFD08940.1"/>
    </source>
</evidence>
<protein>
    <recommendedName>
        <fullName evidence="3">DUF1127 domain-containing protein</fullName>
    </recommendedName>
</protein>
<evidence type="ECO:0008006" key="3">
    <source>
        <dbReference type="Google" id="ProtNLM"/>
    </source>
</evidence>
<organism evidence="1 2">
    <name type="scientific">Tropicimonas isoalkanivorans</name>
    <dbReference type="NCBI Taxonomy" id="441112"/>
    <lineage>
        <taxon>Bacteria</taxon>
        <taxon>Pseudomonadati</taxon>
        <taxon>Pseudomonadota</taxon>
        <taxon>Alphaproteobacteria</taxon>
        <taxon>Rhodobacterales</taxon>
        <taxon>Roseobacteraceae</taxon>
        <taxon>Tropicimonas</taxon>
    </lineage>
</organism>
<accession>A0A1I1PSM1</accession>
<dbReference type="AlphaFoldDB" id="A0A1I1PSM1"/>